<evidence type="ECO:0000313" key="9">
    <source>
        <dbReference type="Proteomes" id="UP000076744"/>
    </source>
</evidence>
<keyword evidence="6" id="KW-1015">Disulfide bond</keyword>
<keyword evidence="4" id="KW-0964">Secreted</keyword>
<dbReference type="Gene3D" id="3.20.120.10">
    <property type="entry name" value="Hydrophobin"/>
    <property type="match status" value="1"/>
</dbReference>
<feature type="chain" id="PRO_5007891840" evidence="7">
    <location>
        <begin position="17"/>
        <end position="87"/>
    </location>
</feature>
<dbReference type="InterPro" id="IPR036686">
    <property type="entry name" value="Class_II_Hydrophobin_sf"/>
</dbReference>
<organism evidence="8 9">
    <name type="scientific">Cordyceps fumosorosea (strain ARSEF 2679)</name>
    <name type="common">Isaria fumosorosea</name>
    <dbReference type="NCBI Taxonomy" id="1081104"/>
    <lineage>
        <taxon>Eukaryota</taxon>
        <taxon>Fungi</taxon>
        <taxon>Dikarya</taxon>
        <taxon>Ascomycota</taxon>
        <taxon>Pezizomycotina</taxon>
        <taxon>Sordariomycetes</taxon>
        <taxon>Hypocreomycetidae</taxon>
        <taxon>Hypocreales</taxon>
        <taxon>Cordycipitaceae</taxon>
        <taxon>Cordyceps</taxon>
    </lineage>
</organism>
<protein>
    <submittedName>
        <fullName evidence="8">Hydrophobin 2</fullName>
    </submittedName>
</protein>
<evidence type="ECO:0000256" key="7">
    <source>
        <dbReference type="SAM" id="SignalP"/>
    </source>
</evidence>
<dbReference type="GeneID" id="30023162"/>
<dbReference type="EMBL" id="AZHB01000018">
    <property type="protein sequence ID" value="OAA58331.1"/>
    <property type="molecule type" value="Genomic_DNA"/>
</dbReference>
<sequence>MQTSLAAALFATVGLAIPLGPFTCPSGLTYNNPQCCAVDVLGILTLDCESPDYYGCDFGMVPACCTFTLLGQALFCKGTVNTGRIRD</sequence>
<gene>
    <name evidence="8" type="ORF">ISF_06870</name>
</gene>
<keyword evidence="5 7" id="KW-0732">Signal</keyword>
<dbReference type="RefSeq" id="XP_018702514.1">
    <property type="nucleotide sequence ID" value="XM_018850474.1"/>
</dbReference>
<keyword evidence="3" id="KW-0134">Cell wall</keyword>
<dbReference type="Proteomes" id="UP000076744">
    <property type="component" value="Unassembled WGS sequence"/>
</dbReference>
<proteinExistence type="inferred from homology"/>
<dbReference type="InterPro" id="IPR010636">
    <property type="entry name" value="Class_II_hydrophobin"/>
</dbReference>
<evidence type="ECO:0000256" key="1">
    <source>
        <dbReference type="ARBA" id="ARBA00004191"/>
    </source>
</evidence>
<evidence type="ECO:0000256" key="3">
    <source>
        <dbReference type="ARBA" id="ARBA00022512"/>
    </source>
</evidence>
<comment type="similarity">
    <text evidence="2">Belongs to the cerato-ulmin hydrophobin family.</text>
</comment>
<evidence type="ECO:0000256" key="2">
    <source>
        <dbReference type="ARBA" id="ARBA00009576"/>
    </source>
</evidence>
<dbReference type="OrthoDB" id="4500971at2759"/>
<keyword evidence="9" id="KW-1185">Reference proteome</keyword>
<accession>A0A167R720</accession>
<dbReference type="CDD" id="cd23508">
    <property type="entry name" value="hydrophobin_II"/>
    <property type="match status" value="1"/>
</dbReference>
<dbReference type="AlphaFoldDB" id="A0A167R720"/>
<evidence type="ECO:0000256" key="6">
    <source>
        <dbReference type="ARBA" id="ARBA00023157"/>
    </source>
</evidence>
<name>A0A167R720_CORFA</name>
<dbReference type="Pfam" id="PF06766">
    <property type="entry name" value="Hydrophobin_2"/>
    <property type="match status" value="1"/>
</dbReference>
<dbReference type="SUPFAM" id="SSF101751">
    <property type="entry name" value="Hydrophobin II, HfbII"/>
    <property type="match status" value="1"/>
</dbReference>
<evidence type="ECO:0000256" key="5">
    <source>
        <dbReference type="ARBA" id="ARBA00022729"/>
    </source>
</evidence>
<comment type="caution">
    <text evidence="8">The sequence shown here is derived from an EMBL/GenBank/DDBJ whole genome shotgun (WGS) entry which is preliminary data.</text>
</comment>
<feature type="signal peptide" evidence="7">
    <location>
        <begin position="1"/>
        <end position="16"/>
    </location>
</feature>
<evidence type="ECO:0000256" key="4">
    <source>
        <dbReference type="ARBA" id="ARBA00022525"/>
    </source>
</evidence>
<comment type="subcellular location">
    <subcellularLocation>
        <location evidence="1">Secreted</location>
        <location evidence="1">Cell wall</location>
    </subcellularLocation>
</comment>
<dbReference type="GO" id="GO:0005576">
    <property type="term" value="C:extracellular region"/>
    <property type="evidence" value="ECO:0007669"/>
    <property type="project" value="InterPro"/>
</dbReference>
<evidence type="ECO:0000313" key="8">
    <source>
        <dbReference type="EMBL" id="OAA58331.1"/>
    </source>
</evidence>
<reference evidence="8 9" key="1">
    <citation type="journal article" date="2016" name="Genome Biol. Evol.">
        <title>Divergent and convergent evolution of fungal pathogenicity.</title>
        <authorList>
            <person name="Shang Y."/>
            <person name="Xiao G."/>
            <person name="Zheng P."/>
            <person name="Cen K."/>
            <person name="Zhan S."/>
            <person name="Wang C."/>
        </authorList>
    </citation>
    <scope>NUCLEOTIDE SEQUENCE [LARGE SCALE GENOMIC DNA]</scope>
    <source>
        <strain evidence="8 9">ARSEF 2679</strain>
    </source>
</reference>